<organism evidence="1 2">
    <name type="scientific">Aspergillus saccharolyticus JOP 1030-1</name>
    <dbReference type="NCBI Taxonomy" id="1450539"/>
    <lineage>
        <taxon>Eukaryota</taxon>
        <taxon>Fungi</taxon>
        <taxon>Dikarya</taxon>
        <taxon>Ascomycota</taxon>
        <taxon>Pezizomycotina</taxon>
        <taxon>Eurotiomycetes</taxon>
        <taxon>Eurotiomycetidae</taxon>
        <taxon>Eurotiales</taxon>
        <taxon>Aspergillaceae</taxon>
        <taxon>Aspergillus</taxon>
        <taxon>Aspergillus subgen. Circumdati</taxon>
    </lineage>
</organism>
<dbReference type="Proteomes" id="UP000248349">
    <property type="component" value="Unassembled WGS sequence"/>
</dbReference>
<dbReference type="RefSeq" id="XP_025428125.1">
    <property type="nucleotide sequence ID" value="XM_025578329.1"/>
</dbReference>
<dbReference type="OrthoDB" id="4430587at2759"/>
<accession>A0A318ZBR9</accession>
<proteinExistence type="predicted"/>
<dbReference type="AlphaFoldDB" id="A0A318ZBR9"/>
<keyword evidence="2" id="KW-1185">Reference proteome</keyword>
<gene>
    <name evidence="1" type="ORF">BP01DRAFT_394526</name>
</gene>
<sequence length="190" mass="21208">MTTSSPTTRTAIDLLASLATIVHTIATNLHANRLDRTTIQTLLQEYAARAESDGKLITASRQSARCAAHGLLLAYVHMEFIDTLVRYNFTVPATAVRWYNPKALLKRYRLSLMVIPLQTRDLRTQMTNIREKAELLVADFAECGIEIPETPIQYRKVNPSEPVGAPPEAIHDLLRRGTLAEKELSGMIPV</sequence>
<evidence type="ECO:0008006" key="3">
    <source>
        <dbReference type="Google" id="ProtNLM"/>
    </source>
</evidence>
<name>A0A318ZBR9_9EURO</name>
<dbReference type="GeneID" id="37079558"/>
<protein>
    <recommendedName>
        <fullName evidence="3">Glyoxalase family protein</fullName>
    </recommendedName>
</protein>
<evidence type="ECO:0000313" key="2">
    <source>
        <dbReference type="Proteomes" id="UP000248349"/>
    </source>
</evidence>
<dbReference type="EMBL" id="KZ821255">
    <property type="protein sequence ID" value="PYH42143.1"/>
    <property type="molecule type" value="Genomic_DNA"/>
</dbReference>
<reference evidence="1 2" key="1">
    <citation type="submission" date="2016-12" db="EMBL/GenBank/DDBJ databases">
        <title>The genomes of Aspergillus section Nigri reveals drivers in fungal speciation.</title>
        <authorList>
            <consortium name="DOE Joint Genome Institute"/>
            <person name="Vesth T.C."/>
            <person name="Nybo J."/>
            <person name="Theobald S."/>
            <person name="Brandl J."/>
            <person name="Frisvad J.C."/>
            <person name="Nielsen K.F."/>
            <person name="Lyhne E.K."/>
            <person name="Kogle M.E."/>
            <person name="Kuo A."/>
            <person name="Riley R."/>
            <person name="Clum A."/>
            <person name="Nolan M."/>
            <person name="Lipzen A."/>
            <person name="Salamov A."/>
            <person name="Henrissat B."/>
            <person name="Wiebenga A."/>
            <person name="De Vries R.P."/>
            <person name="Grigoriev I.V."/>
            <person name="Mortensen U.H."/>
            <person name="Andersen M.R."/>
            <person name="Baker S.E."/>
        </authorList>
    </citation>
    <scope>NUCLEOTIDE SEQUENCE [LARGE SCALE GENOMIC DNA]</scope>
    <source>
        <strain evidence="1 2">JOP 1030-1</strain>
    </source>
</reference>
<evidence type="ECO:0000313" key="1">
    <source>
        <dbReference type="EMBL" id="PYH42143.1"/>
    </source>
</evidence>